<dbReference type="SUPFAM" id="SSF74650">
    <property type="entry name" value="Galactose mutarotase-like"/>
    <property type="match status" value="1"/>
</dbReference>
<dbReference type="GO" id="GO:0033499">
    <property type="term" value="P:galactose catabolic process via UDP-galactose, Leloir pathway"/>
    <property type="evidence" value="ECO:0007669"/>
    <property type="project" value="TreeGrafter"/>
</dbReference>
<dbReference type="RefSeq" id="WP_103201348.1">
    <property type="nucleotide sequence ID" value="NZ_PDGH01000146.1"/>
</dbReference>
<name>A0A2S3QWL4_VIBVL</name>
<evidence type="ECO:0000256" key="5">
    <source>
        <dbReference type="ARBA" id="ARBA00014165"/>
    </source>
</evidence>
<dbReference type="GO" id="GO:0005737">
    <property type="term" value="C:cytoplasm"/>
    <property type="evidence" value="ECO:0007669"/>
    <property type="project" value="TreeGrafter"/>
</dbReference>
<dbReference type="InterPro" id="IPR015443">
    <property type="entry name" value="Aldose_1-epimerase"/>
</dbReference>
<comment type="catalytic activity">
    <reaction evidence="1 8">
        <text>alpha-D-glucose = beta-D-glucose</text>
        <dbReference type="Rhea" id="RHEA:10264"/>
        <dbReference type="ChEBI" id="CHEBI:15903"/>
        <dbReference type="ChEBI" id="CHEBI:17925"/>
        <dbReference type="EC" id="5.1.3.3"/>
    </reaction>
</comment>
<keyword evidence="6 8" id="KW-0413">Isomerase</keyword>
<dbReference type="EC" id="5.1.3.3" evidence="4 8"/>
<gene>
    <name evidence="12" type="primary">galM</name>
    <name evidence="12" type="ORF">CRN52_25010</name>
</gene>
<feature type="active site" description="Proton donor" evidence="9">
    <location>
        <position position="180"/>
    </location>
</feature>
<dbReference type="EMBL" id="PDGH01000146">
    <property type="protein sequence ID" value="POB42244.1"/>
    <property type="molecule type" value="Genomic_DNA"/>
</dbReference>
<dbReference type="InterPro" id="IPR014718">
    <property type="entry name" value="GH-type_carb-bd"/>
</dbReference>
<proteinExistence type="inferred from homology"/>
<evidence type="ECO:0000256" key="6">
    <source>
        <dbReference type="ARBA" id="ARBA00023235"/>
    </source>
</evidence>
<evidence type="ECO:0000256" key="3">
    <source>
        <dbReference type="ARBA" id="ARBA00006206"/>
    </source>
</evidence>
<evidence type="ECO:0000256" key="11">
    <source>
        <dbReference type="PIRSR" id="PIRSR005096-3"/>
    </source>
</evidence>
<dbReference type="InterPro" id="IPR011013">
    <property type="entry name" value="Gal_mutarotase_sf_dom"/>
</dbReference>
<dbReference type="Proteomes" id="UP000237466">
    <property type="component" value="Unassembled WGS sequence"/>
</dbReference>
<dbReference type="InterPro" id="IPR047215">
    <property type="entry name" value="Galactose_mutarotase-like"/>
</dbReference>
<dbReference type="GO" id="GO:0006006">
    <property type="term" value="P:glucose metabolic process"/>
    <property type="evidence" value="ECO:0007669"/>
    <property type="project" value="TreeGrafter"/>
</dbReference>
<sequence>MIAQLNQTMTEQAAFDGQPAQLVELSNRAGMSVTLMDIGATWLSCQLPLASGERREVLLGVGTMQNFERQASYMGVTVGRYANRIANGLFSIDDVAYQVSVNQAGNCLHGGAQGFDKRRWHIESQSSSEVTFSLESPNCDQGFPGHLSVNVQYQLTDENQLTIRYWATTDAVTPVNLTNHAYFNLMGAESGHDCLQHKLVLNAPCYLPTNDVGIPLGTLRRVSGTSFDFNTEKAIAEVLLQDEQQQCAKGYDHSYLFERERDVSLPVACVTSPDELIRLSVCTNKPAIQLYTGNWLAGTPNRSGSEYRDYAGLALETQFLPDSPNHPDWPQPSCLLSPGEEYRYFTSYHFDF</sequence>
<evidence type="ECO:0000313" key="13">
    <source>
        <dbReference type="Proteomes" id="UP000237466"/>
    </source>
</evidence>
<evidence type="ECO:0000256" key="7">
    <source>
        <dbReference type="ARBA" id="ARBA00023277"/>
    </source>
</evidence>
<evidence type="ECO:0000256" key="8">
    <source>
        <dbReference type="PIRNR" id="PIRNR005096"/>
    </source>
</evidence>
<comment type="similarity">
    <text evidence="3 8">Belongs to the aldose epimerase family.</text>
</comment>
<reference evidence="12 13" key="1">
    <citation type="journal article" date="2018" name="Front. Microbiol.">
        <title>Phylogeny of Vibrio vulnificus from the Analysis of the Core-Genome: Implications for Intra-Species Taxonomy.</title>
        <authorList>
            <person name="Roig F.J."/>
            <person name="Gonzalez-Candelas F."/>
            <person name="Sanjuan E."/>
            <person name="Fouz B."/>
            <person name="Feil E.J."/>
            <person name="Llorens C."/>
            <person name="Baker-Austin C."/>
            <person name="Oliver J.D."/>
            <person name="Danin-Poleg Y."/>
            <person name="Gibas C.J."/>
            <person name="Kashi Y."/>
            <person name="Gulig P.A."/>
            <person name="Morrison S.S."/>
            <person name="Amaro C."/>
        </authorList>
    </citation>
    <scope>NUCLEOTIDE SEQUENCE [LARGE SCALE GENOMIC DNA]</scope>
    <source>
        <strain evidence="12 13">CECT4608</strain>
    </source>
</reference>
<dbReference type="PANTHER" id="PTHR10091:SF0">
    <property type="entry name" value="GALACTOSE MUTAROTASE"/>
    <property type="match status" value="1"/>
</dbReference>
<dbReference type="InterPro" id="IPR018052">
    <property type="entry name" value="Ald1_epimerase_CS"/>
</dbReference>
<evidence type="ECO:0000256" key="10">
    <source>
        <dbReference type="PIRSR" id="PIRSR005096-2"/>
    </source>
</evidence>
<comment type="pathway">
    <text evidence="2 8">Carbohydrate metabolism; hexose metabolism.</text>
</comment>
<comment type="caution">
    <text evidence="12">The sequence shown here is derived from an EMBL/GenBank/DDBJ whole genome shotgun (WGS) entry which is preliminary data.</text>
</comment>
<dbReference type="InterPro" id="IPR008183">
    <property type="entry name" value="Aldose_1/G6P_1-epimerase"/>
</dbReference>
<evidence type="ECO:0000256" key="1">
    <source>
        <dbReference type="ARBA" id="ARBA00001614"/>
    </source>
</evidence>
<dbReference type="InterPro" id="IPR013458">
    <property type="entry name" value="Ald_epimerase_bac"/>
</dbReference>
<dbReference type="PIRSF" id="PIRSF005096">
    <property type="entry name" value="GALM"/>
    <property type="match status" value="1"/>
</dbReference>
<feature type="active site" description="Proton acceptor" evidence="9">
    <location>
        <position position="316"/>
    </location>
</feature>
<dbReference type="UniPathway" id="UPA00242"/>
<dbReference type="NCBIfam" id="TIGR02636">
    <property type="entry name" value="galM_Leloir"/>
    <property type="match status" value="1"/>
</dbReference>
<feature type="binding site" evidence="11">
    <location>
        <begin position="180"/>
        <end position="182"/>
    </location>
    <ligand>
        <name>beta-D-galactose</name>
        <dbReference type="ChEBI" id="CHEBI:27667"/>
    </ligand>
</feature>
<feature type="binding site" evidence="10">
    <location>
        <position position="252"/>
    </location>
    <ligand>
        <name>beta-D-galactose</name>
        <dbReference type="ChEBI" id="CHEBI:27667"/>
    </ligand>
</feature>
<dbReference type="PROSITE" id="PS00545">
    <property type="entry name" value="ALDOSE_1_EPIMERASE"/>
    <property type="match status" value="1"/>
</dbReference>
<protein>
    <recommendedName>
        <fullName evidence="5 8">Aldose 1-epimerase</fullName>
        <ecNumber evidence="4 8">5.1.3.3</ecNumber>
    </recommendedName>
</protein>
<feature type="binding site" evidence="11">
    <location>
        <begin position="83"/>
        <end position="84"/>
    </location>
    <ligand>
        <name>beta-D-galactose</name>
        <dbReference type="ChEBI" id="CHEBI:27667"/>
    </ligand>
</feature>
<dbReference type="GO" id="GO:0004034">
    <property type="term" value="F:aldose 1-epimerase activity"/>
    <property type="evidence" value="ECO:0007669"/>
    <property type="project" value="UniProtKB-EC"/>
</dbReference>
<dbReference type="Pfam" id="PF01263">
    <property type="entry name" value="Aldose_epim"/>
    <property type="match status" value="1"/>
</dbReference>
<evidence type="ECO:0000256" key="9">
    <source>
        <dbReference type="PIRSR" id="PIRSR005096-1"/>
    </source>
</evidence>
<evidence type="ECO:0000256" key="2">
    <source>
        <dbReference type="ARBA" id="ARBA00005028"/>
    </source>
</evidence>
<dbReference type="NCBIfam" id="NF008277">
    <property type="entry name" value="PRK11055.1"/>
    <property type="match status" value="1"/>
</dbReference>
<dbReference type="CDD" id="cd09019">
    <property type="entry name" value="galactose_mutarotase_like"/>
    <property type="match status" value="1"/>
</dbReference>
<dbReference type="AlphaFoldDB" id="A0A2S3QWL4"/>
<dbReference type="GO" id="GO:0030246">
    <property type="term" value="F:carbohydrate binding"/>
    <property type="evidence" value="ECO:0007669"/>
    <property type="project" value="InterPro"/>
</dbReference>
<dbReference type="PANTHER" id="PTHR10091">
    <property type="entry name" value="ALDOSE-1-EPIMERASE"/>
    <property type="match status" value="1"/>
</dbReference>
<organism evidence="12 13">
    <name type="scientific">Vibrio vulnificus</name>
    <dbReference type="NCBI Taxonomy" id="672"/>
    <lineage>
        <taxon>Bacteria</taxon>
        <taxon>Pseudomonadati</taxon>
        <taxon>Pseudomonadota</taxon>
        <taxon>Gammaproteobacteria</taxon>
        <taxon>Vibrionales</taxon>
        <taxon>Vibrionaceae</taxon>
        <taxon>Vibrio</taxon>
    </lineage>
</organism>
<evidence type="ECO:0000256" key="4">
    <source>
        <dbReference type="ARBA" id="ARBA00013185"/>
    </source>
</evidence>
<keyword evidence="7 8" id="KW-0119">Carbohydrate metabolism</keyword>
<dbReference type="Gene3D" id="2.70.98.10">
    <property type="match status" value="1"/>
</dbReference>
<accession>A0A2S3QWL4</accession>
<evidence type="ECO:0000313" key="12">
    <source>
        <dbReference type="EMBL" id="POB42244.1"/>
    </source>
</evidence>